<comment type="caution">
    <text evidence="2">The sequence shown here is derived from an EMBL/GenBank/DDBJ whole genome shotgun (WGS) entry which is preliminary data.</text>
</comment>
<accession>A0A921ULL5</accession>
<gene>
    <name evidence="2" type="ORF">BDA96_03G087500</name>
</gene>
<proteinExistence type="predicted"/>
<dbReference type="AlphaFoldDB" id="A0A921ULL5"/>
<evidence type="ECO:0000313" key="2">
    <source>
        <dbReference type="EMBL" id="KAG0536712.1"/>
    </source>
</evidence>
<protein>
    <submittedName>
        <fullName evidence="2">Uncharacterized protein</fullName>
    </submittedName>
</protein>
<reference evidence="2" key="2">
    <citation type="submission" date="2020-10" db="EMBL/GenBank/DDBJ databases">
        <authorList>
            <person name="Cooper E.A."/>
            <person name="Brenton Z.W."/>
            <person name="Flinn B.S."/>
            <person name="Jenkins J."/>
            <person name="Shu S."/>
            <person name="Flowers D."/>
            <person name="Luo F."/>
            <person name="Wang Y."/>
            <person name="Xia P."/>
            <person name="Barry K."/>
            <person name="Daum C."/>
            <person name="Lipzen A."/>
            <person name="Yoshinaga Y."/>
            <person name="Schmutz J."/>
            <person name="Saski C."/>
            <person name="Vermerris W."/>
            <person name="Kresovich S."/>
        </authorList>
    </citation>
    <scope>NUCLEOTIDE SEQUENCE</scope>
</reference>
<name>A0A921ULL5_SORBI</name>
<dbReference type="Proteomes" id="UP000807115">
    <property type="component" value="Chromosome 3"/>
</dbReference>
<reference evidence="2" key="1">
    <citation type="journal article" date="2019" name="BMC Genomics">
        <title>A new reference genome for Sorghum bicolor reveals high levels of sequence similarity between sweet and grain genotypes: implications for the genetics of sugar metabolism.</title>
        <authorList>
            <person name="Cooper E.A."/>
            <person name="Brenton Z.W."/>
            <person name="Flinn B.S."/>
            <person name="Jenkins J."/>
            <person name="Shu S."/>
            <person name="Flowers D."/>
            <person name="Luo F."/>
            <person name="Wang Y."/>
            <person name="Xia P."/>
            <person name="Barry K."/>
            <person name="Daum C."/>
            <person name="Lipzen A."/>
            <person name="Yoshinaga Y."/>
            <person name="Schmutz J."/>
            <person name="Saski C."/>
            <person name="Vermerris W."/>
            <person name="Kresovich S."/>
        </authorList>
    </citation>
    <scope>NUCLEOTIDE SEQUENCE</scope>
</reference>
<sequence length="146" mass="15324">MLFTWNFNSDVAPAPYERATTDNDFAAVEGVSIGGKDTCVIFPTLSLAFDISHGGFMTRHGDTGLGAREDGAAMVASCPAGAGWVPVWATARPQQPCVASSHACAVGPSAAALPRHEPACPHGRTPPPPRDPVRLRGQVQTKNFTK</sequence>
<organism evidence="2 3">
    <name type="scientific">Sorghum bicolor</name>
    <name type="common">Sorghum</name>
    <name type="synonym">Sorghum vulgare</name>
    <dbReference type="NCBI Taxonomy" id="4558"/>
    <lineage>
        <taxon>Eukaryota</taxon>
        <taxon>Viridiplantae</taxon>
        <taxon>Streptophyta</taxon>
        <taxon>Embryophyta</taxon>
        <taxon>Tracheophyta</taxon>
        <taxon>Spermatophyta</taxon>
        <taxon>Magnoliopsida</taxon>
        <taxon>Liliopsida</taxon>
        <taxon>Poales</taxon>
        <taxon>Poaceae</taxon>
        <taxon>PACMAD clade</taxon>
        <taxon>Panicoideae</taxon>
        <taxon>Andropogonodae</taxon>
        <taxon>Andropogoneae</taxon>
        <taxon>Sorghinae</taxon>
        <taxon>Sorghum</taxon>
    </lineage>
</organism>
<feature type="region of interest" description="Disordered" evidence="1">
    <location>
        <begin position="114"/>
        <end position="146"/>
    </location>
</feature>
<evidence type="ECO:0000313" key="3">
    <source>
        <dbReference type="Proteomes" id="UP000807115"/>
    </source>
</evidence>
<dbReference type="EMBL" id="CM027682">
    <property type="protein sequence ID" value="KAG0536712.1"/>
    <property type="molecule type" value="Genomic_DNA"/>
</dbReference>
<evidence type="ECO:0000256" key="1">
    <source>
        <dbReference type="SAM" id="MobiDB-lite"/>
    </source>
</evidence>